<evidence type="ECO:0000313" key="1">
    <source>
        <dbReference type="EMBL" id="QQO84690.1"/>
    </source>
</evidence>
<organism evidence="1">
    <name type="scientific">Shewanella algae</name>
    <dbReference type="NCBI Taxonomy" id="38313"/>
    <lineage>
        <taxon>Bacteria</taxon>
        <taxon>Pseudomonadati</taxon>
        <taxon>Pseudomonadota</taxon>
        <taxon>Gammaproteobacteria</taxon>
        <taxon>Alteromonadales</taxon>
        <taxon>Shewanellaceae</taxon>
        <taxon>Shewanella</taxon>
    </lineage>
</organism>
<dbReference type="RefSeq" id="WP_345861957.1">
    <property type="nucleotide sequence ID" value="NZ_CP032664.1"/>
</dbReference>
<protein>
    <submittedName>
        <fullName evidence="1">Uncharacterized protein</fullName>
    </submittedName>
</protein>
<dbReference type="EMBL" id="CP032664">
    <property type="protein sequence ID" value="QQO84690.1"/>
    <property type="molecule type" value="Genomic_DNA"/>
</dbReference>
<reference evidence="1" key="1">
    <citation type="submission" date="2018-09" db="EMBL/GenBank/DDBJ databases">
        <title>Genome sequencing and analysis.</title>
        <authorList>
            <person name="Huang Y.-T."/>
        </authorList>
    </citation>
    <scope>NUCLEOTIDE SEQUENCE</scope>
    <source>
        <strain evidence="1">HIDE</strain>
    </source>
</reference>
<name>A0A7T8EE26_9GAMM</name>
<dbReference type="AlphaFoldDB" id="A0A7T8EE26"/>
<proteinExistence type="predicted"/>
<dbReference type="Pfam" id="PF20383">
    <property type="entry name" value="DUF6678"/>
    <property type="match status" value="1"/>
</dbReference>
<accession>A0A7T8EE26</accession>
<dbReference type="InterPro" id="IPR046500">
    <property type="entry name" value="DUF6678"/>
</dbReference>
<gene>
    <name evidence="1" type="ORF">D7032_16410</name>
</gene>
<sequence length="133" mass="15755">MYSKVKAQDEKRDKQWDRLDSIISRNFSASYMSNAKWVKIFKATCSLYPSVSEINYKLVHSGDVKSSIIEQYEEQIDEHWFIEPSIYKEIEWIEFTFDLNPKLIEFVKIIDQLGKYEIQHTTTGLRIMGYAKA</sequence>